<dbReference type="InterPro" id="IPR012677">
    <property type="entry name" value="Nucleotide-bd_a/b_plait_sf"/>
</dbReference>
<dbReference type="InterPro" id="IPR013979">
    <property type="entry name" value="TIF_beta_prop-like"/>
</dbReference>
<evidence type="ECO:0000259" key="10">
    <source>
        <dbReference type="PROSITE" id="PS50102"/>
    </source>
</evidence>
<evidence type="ECO:0000313" key="12">
    <source>
        <dbReference type="Proteomes" id="UP000276133"/>
    </source>
</evidence>
<dbReference type="GO" id="GO:0033290">
    <property type="term" value="C:eukaryotic 48S preinitiation complex"/>
    <property type="evidence" value="ECO:0007669"/>
    <property type="project" value="UniProtKB-UniRule"/>
</dbReference>
<evidence type="ECO:0000256" key="3">
    <source>
        <dbReference type="ARBA" id="ARBA00022540"/>
    </source>
</evidence>
<dbReference type="Pfam" id="PF00076">
    <property type="entry name" value="RRM_1"/>
    <property type="match status" value="1"/>
</dbReference>
<accession>A0A3M7T9T1</accession>
<comment type="subcellular location">
    <subcellularLocation>
        <location evidence="1 7 8">Cytoplasm</location>
    </subcellularLocation>
</comment>
<dbReference type="PANTHER" id="PTHR14068">
    <property type="entry name" value="EUKARYOTIC TRANSLATION INITIATION FACTOR 3 EIF3 -RELATED"/>
    <property type="match status" value="1"/>
</dbReference>
<gene>
    <name evidence="11" type="ORF">BpHYR1_047996</name>
</gene>
<feature type="domain" description="RRM" evidence="10">
    <location>
        <begin position="49"/>
        <end position="134"/>
    </location>
</feature>
<dbReference type="InterPro" id="IPR000504">
    <property type="entry name" value="RRM_dom"/>
</dbReference>
<keyword evidence="3 7" id="KW-0396">Initiation factor</keyword>
<name>A0A3M7T9T1_BRAPC</name>
<dbReference type="EMBL" id="REGN01000060">
    <property type="protein sequence ID" value="RNA44735.1"/>
    <property type="molecule type" value="Genomic_DNA"/>
</dbReference>
<dbReference type="PROSITE" id="PS50102">
    <property type="entry name" value="RRM"/>
    <property type="match status" value="1"/>
</dbReference>
<dbReference type="AlphaFoldDB" id="A0A3M7T9T1"/>
<dbReference type="STRING" id="10195.A0A3M7T9T1"/>
<evidence type="ECO:0000313" key="11">
    <source>
        <dbReference type="EMBL" id="RNA44735.1"/>
    </source>
</evidence>
<organism evidence="11 12">
    <name type="scientific">Brachionus plicatilis</name>
    <name type="common">Marine rotifer</name>
    <name type="synonym">Brachionus muelleri</name>
    <dbReference type="NCBI Taxonomy" id="10195"/>
    <lineage>
        <taxon>Eukaryota</taxon>
        <taxon>Metazoa</taxon>
        <taxon>Spiralia</taxon>
        <taxon>Gnathifera</taxon>
        <taxon>Rotifera</taxon>
        <taxon>Eurotatoria</taxon>
        <taxon>Monogononta</taxon>
        <taxon>Pseudotrocha</taxon>
        <taxon>Ploima</taxon>
        <taxon>Brachionidae</taxon>
        <taxon>Brachionus</taxon>
    </lineage>
</organism>
<dbReference type="CDD" id="cd12278">
    <property type="entry name" value="RRM_eIF3B"/>
    <property type="match status" value="1"/>
</dbReference>
<keyword evidence="2 7" id="KW-0963">Cytoplasm</keyword>
<dbReference type="GO" id="GO:0016282">
    <property type="term" value="C:eukaryotic 43S preinitiation complex"/>
    <property type="evidence" value="ECO:0007669"/>
    <property type="project" value="UniProtKB-UniRule"/>
</dbReference>
<dbReference type="HAMAP" id="MF_03001">
    <property type="entry name" value="eIF3b"/>
    <property type="match status" value="1"/>
</dbReference>
<sequence>MVTNSNRNDTSENLPDFSDPEDFVDDISNEDLLPELMQTEPRLDRSVNKIIIIDNIPKVGPKEKKERLRKVLNNLLKNYGKIINDYYPEDENQVLKGYFFVELEDENLAQKAVSELNGYHLDKMHCFKVNLFGDIEKYKNLVIREEDIGEPAPFKNQGNLKWWLTKPEAYDQICIQHGENIISVLLNTPNGPQTLISREKWSETRFQWSPKGHYLCTFHERGIALWAREEFNKFERFSHSGVQLIDFSPCENYLVTCNPSRAGVDDQAVIVWCVRTGKKKRAFSCDRSVSFSWPYFKWNFDDKYFARLGNDCLMVYETANFSLVEKKSIKIPHIKDFEWSPANNYISYWVAEHNNVPARVVLIEVPSKTEIRSKNLVNVVDCKMYWQSVGDFLCVKVERYKKANVVKDENEKETLRYSGIYYNLEFFRIREKQIPVDSLEIKENCYSFAWEPNGQRFAIISGEATSRTTGSFYRVASPTATVAGKLELIKELKNRAVLQISWSPNGQHCVLITSASKQQAASCHAEFYDVQSNDVILSNKIEHEHMTDYEWDPTGRYFVTYVSYWNYRLENAFIMWNFQGRQLQKQVFDKLYKFSWRPRPPTLLSPEQVKEIRKNLKQYSEKYNALDSTRQRIVSQEQLEKRRKMMAEFSNFRRIAAKRLAEQKVKRLELRNGVDVESGENEVEEIEYTVQFLVETKKEEVNE</sequence>
<keyword evidence="5 7" id="KW-0694">RNA-binding</keyword>
<dbReference type="PIRSF" id="PIRSF036424">
    <property type="entry name" value="eIF3b"/>
    <property type="match status" value="1"/>
</dbReference>
<proteinExistence type="inferred from homology"/>
<dbReference type="InterPro" id="IPR011400">
    <property type="entry name" value="EIF3B"/>
</dbReference>
<feature type="region of interest" description="Disordered" evidence="9">
    <location>
        <begin position="1"/>
        <end position="22"/>
    </location>
</feature>
<dbReference type="Gene3D" id="2.130.10.10">
    <property type="entry name" value="YVTN repeat-like/Quinoprotein amine dehydrogenase"/>
    <property type="match status" value="2"/>
</dbReference>
<evidence type="ECO:0000256" key="5">
    <source>
        <dbReference type="ARBA" id="ARBA00022884"/>
    </source>
</evidence>
<dbReference type="GO" id="GO:0031369">
    <property type="term" value="F:translation initiation factor binding"/>
    <property type="evidence" value="ECO:0007669"/>
    <property type="project" value="InterPro"/>
</dbReference>
<evidence type="ECO:0000256" key="9">
    <source>
        <dbReference type="SAM" id="MobiDB-lite"/>
    </source>
</evidence>
<feature type="compositionally biased region" description="Polar residues" evidence="9">
    <location>
        <begin position="1"/>
        <end position="13"/>
    </location>
</feature>
<comment type="subunit">
    <text evidence="7 8">Component of the eukaryotic translation initiation factor 3 (eIF-3) complex.</text>
</comment>
<evidence type="ECO:0000256" key="1">
    <source>
        <dbReference type="ARBA" id="ARBA00004496"/>
    </source>
</evidence>
<dbReference type="GO" id="GO:0001732">
    <property type="term" value="P:formation of cytoplasmic translation initiation complex"/>
    <property type="evidence" value="ECO:0007669"/>
    <property type="project" value="UniProtKB-UniRule"/>
</dbReference>
<evidence type="ECO:0000256" key="6">
    <source>
        <dbReference type="ARBA" id="ARBA00022917"/>
    </source>
</evidence>
<reference evidence="11 12" key="1">
    <citation type="journal article" date="2018" name="Sci. Rep.">
        <title>Genomic signatures of local adaptation to the degree of environmental predictability in rotifers.</title>
        <authorList>
            <person name="Franch-Gras L."/>
            <person name="Hahn C."/>
            <person name="Garcia-Roger E.M."/>
            <person name="Carmona M.J."/>
            <person name="Serra M."/>
            <person name="Gomez A."/>
        </authorList>
    </citation>
    <scope>NUCLEOTIDE SEQUENCE [LARGE SCALE GENOMIC DNA]</scope>
    <source>
        <strain evidence="11">HYR1</strain>
    </source>
</reference>
<evidence type="ECO:0000256" key="7">
    <source>
        <dbReference type="HAMAP-Rule" id="MF_03001"/>
    </source>
</evidence>
<dbReference type="SUPFAM" id="SSF82171">
    <property type="entry name" value="DPP6 N-terminal domain-like"/>
    <property type="match status" value="1"/>
</dbReference>
<dbReference type="SUPFAM" id="SSF54928">
    <property type="entry name" value="RNA-binding domain, RBD"/>
    <property type="match status" value="1"/>
</dbReference>
<dbReference type="PANTHER" id="PTHR14068:SF0">
    <property type="entry name" value="EUKARYOTIC TRANSLATION INITIATION FACTOR 3 SUBUNIT B"/>
    <property type="match status" value="1"/>
</dbReference>
<comment type="function">
    <text evidence="7">RNA-binding component of the eukaryotic translation initiation factor 3 (eIF-3) complex, which is involved in protein synthesis of a specialized repertoire of mRNAs and, together with other initiation factors, stimulates binding of mRNA and methionyl-tRNAi to the 40S ribosome. The eIF-3 complex specifically targets and initiates translation of a subset of mRNAs involved in cell proliferation.</text>
</comment>
<evidence type="ECO:0000256" key="4">
    <source>
        <dbReference type="ARBA" id="ARBA00022574"/>
    </source>
</evidence>
<evidence type="ECO:0000256" key="8">
    <source>
        <dbReference type="PIRNR" id="PIRNR036424"/>
    </source>
</evidence>
<comment type="similarity">
    <text evidence="7 8">Belongs to the eIF-3 subunit B family.</text>
</comment>
<dbReference type="InterPro" id="IPR035979">
    <property type="entry name" value="RBD_domain_sf"/>
</dbReference>
<dbReference type="OrthoDB" id="10250414at2759"/>
<dbReference type="Proteomes" id="UP000276133">
    <property type="component" value="Unassembled WGS sequence"/>
</dbReference>
<keyword evidence="4" id="KW-0853">WD repeat</keyword>
<dbReference type="Gene3D" id="3.30.70.330">
    <property type="match status" value="1"/>
</dbReference>
<dbReference type="GO" id="GO:0003723">
    <property type="term" value="F:RNA binding"/>
    <property type="evidence" value="ECO:0007669"/>
    <property type="project" value="UniProtKB-UniRule"/>
</dbReference>
<keyword evidence="6 7" id="KW-0648">Protein biosynthesis</keyword>
<comment type="caution">
    <text evidence="11">The sequence shown here is derived from an EMBL/GenBank/DDBJ whole genome shotgun (WGS) entry which is preliminary data.</text>
</comment>
<dbReference type="InterPro" id="IPR034363">
    <property type="entry name" value="eIF3B_RRM"/>
</dbReference>
<keyword evidence="12" id="KW-1185">Reference proteome</keyword>
<evidence type="ECO:0000256" key="2">
    <source>
        <dbReference type="ARBA" id="ARBA00022490"/>
    </source>
</evidence>
<dbReference type="GO" id="GO:0003743">
    <property type="term" value="F:translation initiation factor activity"/>
    <property type="evidence" value="ECO:0007669"/>
    <property type="project" value="UniProtKB-UniRule"/>
</dbReference>
<dbReference type="SMART" id="SM00360">
    <property type="entry name" value="RRM"/>
    <property type="match status" value="1"/>
</dbReference>
<protein>
    <recommendedName>
        <fullName evidence="7 8">Eukaryotic translation initiation factor 3 subunit B</fullName>
        <shortName evidence="7 8">eIF3b</shortName>
    </recommendedName>
    <alternativeName>
        <fullName evidence="7">Eukaryotic translation initiation factor 3 subunit 9</fullName>
    </alternativeName>
</protein>
<dbReference type="GO" id="GO:0005852">
    <property type="term" value="C:eukaryotic translation initiation factor 3 complex"/>
    <property type="evidence" value="ECO:0007669"/>
    <property type="project" value="UniProtKB-UniRule"/>
</dbReference>
<dbReference type="Pfam" id="PF08662">
    <property type="entry name" value="eIF2A"/>
    <property type="match status" value="1"/>
</dbReference>
<dbReference type="InterPro" id="IPR015943">
    <property type="entry name" value="WD40/YVTN_repeat-like_dom_sf"/>
</dbReference>
<comment type="function">
    <text evidence="8">Component of the eukaryotic translation initiation factor 3 (eIF-3) complex, which is involved in protein synthesis and, together with other initiation factors, stimulates binding of mRNA and methionyl-tRNAi to the 40S ribosome.</text>
</comment>